<name>A0A8J4ARB1_9CHLO</name>
<evidence type="ECO:0000313" key="1">
    <source>
        <dbReference type="EMBL" id="GIL46165.1"/>
    </source>
</evidence>
<dbReference type="Proteomes" id="UP000747399">
    <property type="component" value="Unassembled WGS sequence"/>
</dbReference>
<dbReference type="AlphaFoldDB" id="A0A8J4ARB1"/>
<sequence>MRQVTLPQARKSHTGRHWQSDVFWTCAPICISKETDGAVGRIAWPPLAALQQQLSVAYHEMLCVNSHQSSYLTQLADKMARSQGATSLHFTCGKSRLRW</sequence>
<keyword evidence="2" id="KW-1185">Reference proteome</keyword>
<reference evidence="1" key="1">
    <citation type="journal article" date="2021" name="Proc. Natl. Acad. Sci. U.S.A.">
        <title>Three genomes in the algal genus Volvox reveal the fate of a haploid sex-determining region after a transition to homothallism.</title>
        <authorList>
            <person name="Yamamoto K."/>
            <person name="Hamaji T."/>
            <person name="Kawai-Toyooka H."/>
            <person name="Matsuzaki R."/>
            <person name="Takahashi F."/>
            <person name="Nishimura Y."/>
            <person name="Kawachi M."/>
            <person name="Noguchi H."/>
            <person name="Minakuchi Y."/>
            <person name="Umen J.G."/>
            <person name="Toyoda A."/>
            <person name="Nozaki H."/>
        </authorList>
    </citation>
    <scope>NUCLEOTIDE SEQUENCE</scope>
    <source>
        <strain evidence="1">NIES-3780</strain>
    </source>
</reference>
<proteinExistence type="predicted"/>
<gene>
    <name evidence="1" type="ORF">Vafri_3214</name>
</gene>
<organism evidence="1 2">
    <name type="scientific">Volvox africanus</name>
    <dbReference type="NCBI Taxonomy" id="51714"/>
    <lineage>
        <taxon>Eukaryota</taxon>
        <taxon>Viridiplantae</taxon>
        <taxon>Chlorophyta</taxon>
        <taxon>core chlorophytes</taxon>
        <taxon>Chlorophyceae</taxon>
        <taxon>CS clade</taxon>
        <taxon>Chlamydomonadales</taxon>
        <taxon>Volvocaceae</taxon>
        <taxon>Volvox</taxon>
    </lineage>
</organism>
<comment type="caution">
    <text evidence="1">The sequence shown here is derived from an EMBL/GenBank/DDBJ whole genome shotgun (WGS) entry which is preliminary data.</text>
</comment>
<protein>
    <submittedName>
        <fullName evidence="1">Uncharacterized protein</fullName>
    </submittedName>
</protein>
<evidence type="ECO:0000313" key="2">
    <source>
        <dbReference type="Proteomes" id="UP000747399"/>
    </source>
</evidence>
<accession>A0A8J4ARB1</accession>
<dbReference type="EMBL" id="BNCO01000003">
    <property type="protein sequence ID" value="GIL46165.1"/>
    <property type="molecule type" value="Genomic_DNA"/>
</dbReference>